<keyword evidence="2" id="KW-0863">Zinc-finger</keyword>
<reference evidence="6 7" key="1">
    <citation type="submission" date="2020-07" db="EMBL/GenBank/DDBJ databases">
        <title>The yeast mating-type switching endonuclease HO is a domesticated member of an unorthodox homing genetic element family.</title>
        <authorList>
            <person name="Coughlan A.Y."/>
            <person name="Lombardi L."/>
            <person name="Braun-Galleani S."/>
            <person name="Martos A.R."/>
            <person name="Galeote V."/>
            <person name="Bigey F."/>
            <person name="Dequin S."/>
            <person name="Byrne K.P."/>
            <person name="Wolfe K.H."/>
        </authorList>
    </citation>
    <scope>NUCLEOTIDE SEQUENCE [LARGE SCALE GENOMIC DNA]</scope>
    <source>
        <strain evidence="6 7">NRRL Y-6702</strain>
    </source>
</reference>
<dbReference type="Proteomes" id="UP000509704">
    <property type="component" value="Chromosome 5"/>
</dbReference>
<feature type="compositionally biased region" description="Basic residues" evidence="4">
    <location>
        <begin position="390"/>
        <end position="406"/>
    </location>
</feature>
<keyword evidence="3" id="KW-0862">Zinc</keyword>
<evidence type="ECO:0000256" key="1">
    <source>
        <dbReference type="ARBA" id="ARBA00022723"/>
    </source>
</evidence>
<dbReference type="GO" id="GO:0008270">
    <property type="term" value="F:zinc ion binding"/>
    <property type="evidence" value="ECO:0007669"/>
    <property type="project" value="UniProtKB-KW"/>
</dbReference>
<evidence type="ECO:0000313" key="6">
    <source>
        <dbReference type="EMBL" id="QLG73461.1"/>
    </source>
</evidence>
<dbReference type="Pfam" id="PF00628">
    <property type="entry name" value="PHD"/>
    <property type="match status" value="1"/>
</dbReference>
<feature type="compositionally biased region" description="Polar residues" evidence="4">
    <location>
        <begin position="342"/>
        <end position="362"/>
    </location>
</feature>
<dbReference type="InterPro" id="IPR013083">
    <property type="entry name" value="Znf_RING/FYVE/PHD"/>
</dbReference>
<dbReference type="SMART" id="SM00249">
    <property type="entry name" value="PHD"/>
    <property type="match status" value="1"/>
</dbReference>
<dbReference type="Gene3D" id="3.30.40.10">
    <property type="entry name" value="Zinc/RING finger domain, C3HC4 (zinc finger)"/>
    <property type="match status" value="1"/>
</dbReference>
<dbReference type="InterPro" id="IPR011011">
    <property type="entry name" value="Znf_FYVE_PHD"/>
</dbReference>
<feature type="compositionally biased region" description="Basic residues" evidence="4">
    <location>
        <begin position="134"/>
        <end position="146"/>
    </location>
</feature>
<gene>
    <name evidence="6" type="ORF">HG535_0E05450</name>
</gene>
<name>A0A7H9B453_ZYGMR</name>
<feature type="compositionally biased region" description="Low complexity" evidence="4">
    <location>
        <begin position="371"/>
        <end position="383"/>
    </location>
</feature>
<dbReference type="GO" id="GO:0070210">
    <property type="term" value="C:Rpd3L-Expanded complex"/>
    <property type="evidence" value="ECO:0007669"/>
    <property type="project" value="TreeGrafter"/>
</dbReference>
<dbReference type="InterPro" id="IPR001965">
    <property type="entry name" value="Znf_PHD"/>
</dbReference>
<feature type="compositionally biased region" description="Basic and acidic residues" evidence="4">
    <location>
        <begin position="227"/>
        <end position="240"/>
    </location>
</feature>
<dbReference type="PANTHER" id="PTHR47793">
    <property type="entry name" value="HISTONE DEACETYLASE COMPLEX SUBUNIT CTI6"/>
    <property type="match status" value="1"/>
</dbReference>
<dbReference type="OrthoDB" id="418595at2759"/>
<dbReference type="EMBL" id="CP058608">
    <property type="protein sequence ID" value="QLG73461.1"/>
    <property type="molecule type" value="Genomic_DNA"/>
</dbReference>
<dbReference type="GO" id="GO:0061186">
    <property type="term" value="P:negative regulation of silent mating-type cassette heterochromatin formation"/>
    <property type="evidence" value="ECO:0007669"/>
    <property type="project" value="TreeGrafter"/>
</dbReference>
<feature type="compositionally biased region" description="Polar residues" evidence="4">
    <location>
        <begin position="207"/>
        <end position="221"/>
    </location>
</feature>
<dbReference type="SUPFAM" id="SSF57903">
    <property type="entry name" value="FYVE/PHD zinc finger"/>
    <property type="match status" value="1"/>
</dbReference>
<evidence type="ECO:0000259" key="5">
    <source>
        <dbReference type="SMART" id="SM00249"/>
    </source>
</evidence>
<feature type="domain" description="Zinc finger PHD-type" evidence="5">
    <location>
        <begin position="60"/>
        <end position="109"/>
    </location>
</feature>
<sequence length="537" mass="59606">MELKVETLVAAEQQPKLQENAPQGAQVAAEPELEGSLNNAEAHDSVIEEVEEEEEEGETRCVCGETDPPDGSGLYIQCEQCSVWQHGYCVGIADGEDSRVEKYWCEQCKPELHHLYVEVTTGRIRSIYKPVQEKRRHNRRNNRHAKVPGPPFEGEVDHDESKKDGGQADTIASNSLEEAAHGSSDNGNGVSTSSGDSTSASRPRLSRGSNQGSSKDNINGSAGSGDGGEKLHSDDPRTADDDYFSLDDDKRLQDRRRATFSAREEKQYQLMLEKAIQESRRTSHQEDTDPNAAAIYDESDNLHPKDQNSANGNGNVIVRQDTHSTLTADELLARRSDSELNMANSGTYTESARVSTVNYSSVSPPPNKQISQSRSHSSNSASENDSKRNNSSRRSQRGPKTGRRGKQAGVSKNNDGRTRKNTGINGNDSNNNGTSSGKTDIGINKPMKPRLPPQRTTLGEMRRRVSAILEFISRTQWELSEEHSSKDELVRFVENEQFIEQVDSIFEKYDQSFKLMDDLTRALLLWEKKYSTSPSVN</sequence>
<keyword evidence="7" id="KW-1185">Reference proteome</keyword>
<dbReference type="GO" id="GO:0061188">
    <property type="term" value="P:negative regulation of rDNA heterochromatin formation"/>
    <property type="evidence" value="ECO:0007669"/>
    <property type="project" value="TreeGrafter"/>
</dbReference>
<evidence type="ECO:0000313" key="7">
    <source>
        <dbReference type="Proteomes" id="UP000509704"/>
    </source>
</evidence>
<evidence type="ECO:0000256" key="4">
    <source>
        <dbReference type="SAM" id="MobiDB-lite"/>
    </source>
</evidence>
<feature type="region of interest" description="Disordered" evidence="4">
    <location>
        <begin position="129"/>
        <end position="252"/>
    </location>
</feature>
<dbReference type="FunFam" id="3.30.40.10:FF:000593">
    <property type="entry name" value="Cti6p"/>
    <property type="match status" value="1"/>
</dbReference>
<evidence type="ECO:0000256" key="3">
    <source>
        <dbReference type="ARBA" id="ARBA00022833"/>
    </source>
</evidence>
<feature type="compositionally biased region" description="Low complexity" evidence="4">
    <location>
        <begin position="182"/>
        <end position="201"/>
    </location>
</feature>
<dbReference type="InterPro" id="IPR019786">
    <property type="entry name" value="Zinc_finger_PHD-type_CS"/>
</dbReference>
<dbReference type="PROSITE" id="PS01359">
    <property type="entry name" value="ZF_PHD_1"/>
    <property type="match status" value="1"/>
</dbReference>
<dbReference type="GO" id="GO:0033698">
    <property type="term" value="C:Rpd3L complex"/>
    <property type="evidence" value="ECO:0007669"/>
    <property type="project" value="TreeGrafter"/>
</dbReference>
<evidence type="ECO:0000256" key="2">
    <source>
        <dbReference type="ARBA" id="ARBA00022771"/>
    </source>
</evidence>
<dbReference type="PANTHER" id="PTHR47793:SF1">
    <property type="entry name" value="HISTONE DEACETYLASE COMPLEX SUBUNIT CTI6"/>
    <property type="match status" value="1"/>
</dbReference>
<dbReference type="RefSeq" id="XP_037145188.1">
    <property type="nucleotide sequence ID" value="XM_037289293.1"/>
</dbReference>
<organism evidence="6 7">
    <name type="scientific">Zygotorulaspora mrakii</name>
    <name type="common">Zygosaccharomyces mrakii</name>
    <dbReference type="NCBI Taxonomy" id="42260"/>
    <lineage>
        <taxon>Eukaryota</taxon>
        <taxon>Fungi</taxon>
        <taxon>Dikarya</taxon>
        <taxon>Ascomycota</taxon>
        <taxon>Saccharomycotina</taxon>
        <taxon>Saccharomycetes</taxon>
        <taxon>Saccharomycetales</taxon>
        <taxon>Saccharomycetaceae</taxon>
        <taxon>Zygotorulaspora</taxon>
    </lineage>
</organism>
<feature type="region of interest" description="Disordered" evidence="4">
    <location>
        <begin position="342"/>
        <end position="454"/>
    </location>
</feature>
<feature type="compositionally biased region" description="Basic and acidic residues" evidence="4">
    <location>
        <begin position="275"/>
        <end position="287"/>
    </location>
</feature>
<accession>A0A7H9B453</accession>
<dbReference type="GeneID" id="59237203"/>
<feature type="compositionally biased region" description="Low complexity" evidence="4">
    <location>
        <begin position="421"/>
        <end position="440"/>
    </location>
</feature>
<feature type="region of interest" description="Disordered" evidence="4">
    <location>
        <begin position="14"/>
        <end position="37"/>
    </location>
</feature>
<dbReference type="AlphaFoldDB" id="A0A7H9B453"/>
<feature type="region of interest" description="Disordered" evidence="4">
    <location>
        <begin position="272"/>
        <end position="295"/>
    </location>
</feature>
<dbReference type="InterPro" id="IPR019787">
    <property type="entry name" value="Znf_PHD-finger"/>
</dbReference>
<keyword evidence="1" id="KW-0479">Metal-binding</keyword>
<dbReference type="InterPro" id="IPR053051">
    <property type="entry name" value="HDAC_complex_subunit"/>
</dbReference>
<protein>
    <recommendedName>
        <fullName evidence="5">Zinc finger PHD-type domain-containing protein</fullName>
    </recommendedName>
</protein>
<proteinExistence type="predicted"/>
<dbReference type="KEGG" id="zmk:HG535_0E05450"/>